<evidence type="ECO:0000256" key="2">
    <source>
        <dbReference type="SAM" id="SignalP"/>
    </source>
</evidence>
<dbReference type="PIRSF" id="PIRSF017082">
    <property type="entry name" value="YflP"/>
    <property type="match status" value="1"/>
</dbReference>
<dbReference type="PANTHER" id="PTHR42928">
    <property type="entry name" value="TRICARBOXYLATE-BINDING PROTEIN"/>
    <property type="match status" value="1"/>
</dbReference>
<keyword evidence="4" id="KW-1185">Reference proteome</keyword>
<dbReference type="Pfam" id="PF03401">
    <property type="entry name" value="TctC"/>
    <property type="match status" value="1"/>
</dbReference>
<organism evidence="3 4">
    <name type="scientific">Variovorax terrae</name>
    <dbReference type="NCBI Taxonomy" id="2923278"/>
    <lineage>
        <taxon>Bacteria</taxon>
        <taxon>Pseudomonadati</taxon>
        <taxon>Pseudomonadota</taxon>
        <taxon>Betaproteobacteria</taxon>
        <taxon>Burkholderiales</taxon>
        <taxon>Comamonadaceae</taxon>
        <taxon>Variovorax</taxon>
    </lineage>
</organism>
<dbReference type="PANTHER" id="PTHR42928:SF5">
    <property type="entry name" value="BLR1237 PROTEIN"/>
    <property type="match status" value="1"/>
</dbReference>
<dbReference type="RefSeq" id="WP_243302813.1">
    <property type="nucleotide sequence ID" value="NZ_JALGBI010000001.1"/>
</dbReference>
<comment type="caution">
    <text evidence="3">The sequence shown here is derived from an EMBL/GenBank/DDBJ whole genome shotgun (WGS) entry which is preliminary data.</text>
</comment>
<keyword evidence="2" id="KW-0732">Signal</keyword>
<feature type="signal peptide" evidence="2">
    <location>
        <begin position="1"/>
        <end position="22"/>
    </location>
</feature>
<dbReference type="InterPro" id="IPR005064">
    <property type="entry name" value="BUG"/>
</dbReference>
<dbReference type="SUPFAM" id="SSF53850">
    <property type="entry name" value="Periplasmic binding protein-like II"/>
    <property type="match status" value="1"/>
</dbReference>
<accession>A0A9X1VTB9</accession>
<evidence type="ECO:0000313" key="3">
    <source>
        <dbReference type="EMBL" id="MCJ0761654.1"/>
    </source>
</evidence>
<dbReference type="Gene3D" id="3.40.190.150">
    <property type="entry name" value="Bordetella uptake gene, domain 1"/>
    <property type="match status" value="1"/>
</dbReference>
<proteinExistence type="inferred from homology"/>
<evidence type="ECO:0000313" key="4">
    <source>
        <dbReference type="Proteomes" id="UP001139447"/>
    </source>
</evidence>
<reference evidence="3" key="1">
    <citation type="submission" date="2022-03" db="EMBL/GenBank/DDBJ databases">
        <authorList>
            <person name="Woo C.Y."/>
        </authorList>
    </citation>
    <scope>NUCLEOTIDE SEQUENCE</scope>
    <source>
        <strain evidence="3">CYS-02</strain>
    </source>
</reference>
<name>A0A9X1VTB9_9BURK</name>
<dbReference type="CDD" id="cd07012">
    <property type="entry name" value="PBP2_Bug_TTT"/>
    <property type="match status" value="1"/>
</dbReference>
<dbReference type="Proteomes" id="UP001139447">
    <property type="component" value="Unassembled WGS sequence"/>
</dbReference>
<evidence type="ECO:0000256" key="1">
    <source>
        <dbReference type="ARBA" id="ARBA00006987"/>
    </source>
</evidence>
<dbReference type="EMBL" id="JALGBI010000001">
    <property type="protein sequence ID" value="MCJ0761654.1"/>
    <property type="molecule type" value="Genomic_DNA"/>
</dbReference>
<dbReference type="AlphaFoldDB" id="A0A9X1VTB9"/>
<gene>
    <name evidence="3" type="ORF">MMF98_00350</name>
</gene>
<sequence>MHRRHFIAATLACAAAPLGVLAQGSYPSKPITLIVPFSAGGAGTELARAAMNAASPTLGQPIIVDNRPGAGGNIAVVAAAKAPPDGYTLLLGHISPMVINPHTYSQLPVDPMKELAPIGLISGGPQILVVHPSVSARNLQELIAYAKANPGKLNYASAGSGGLSHVAMELLMSKAGTQMVHVPYKGAVPAMQDLLTGRVQVMVESLPQLLPYVKDGRLRAIAVTSDKRSVYIPEVPTAAESGLPDYVLSSWLSIWAPAKTPIEVRRKIKDALDQAMASKAYTDFLAQSFGTKAPPMTMEEFARFAQSEYERWGKVVRDAHIRAD</sequence>
<comment type="similarity">
    <text evidence="1">Belongs to the UPF0065 (bug) family.</text>
</comment>
<feature type="chain" id="PRO_5040810027" evidence="2">
    <location>
        <begin position="23"/>
        <end position="324"/>
    </location>
</feature>
<dbReference type="InterPro" id="IPR042100">
    <property type="entry name" value="Bug_dom1"/>
</dbReference>
<dbReference type="Gene3D" id="3.40.190.10">
    <property type="entry name" value="Periplasmic binding protein-like II"/>
    <property type="match status" value="1"/>
</dbReference>
<protein>
    <submittedName>
        <fullName evidence="3">Tripartite tricarboxylate transporter substrate binding protein</fullName>
    </submittedName>
</protein>